<evidence type="ECO:0000313" key="4">
    <source>
        <dbReference type="Proteomes" id="UP000198823"/>
    </source>
</evidence>
<dbReference type="Pfam" id="PF10628">
    <property type="entry name" value="CotE"/>
    <property type="match status" value="1"/>
</dbReference>
<feature type="compositionally biased region" description="Basic and acidic residues" evidence="1">
    <location>
        <begin position="175"/>
        <end position="198"/>
    </location>
</feature>
<keyword evidence="3" id="KW-0946">Virion</keyword>
<sequence>MTLKNLRQIVTKAVVAKGKKRSESTEVLRPPNKPSGILGCWIINHTHQSKKYGKYVEVYGKFDINVWYSHHDHSKTSVYTETISYKDRVRLHYRDGATGGPEDVYIKVIQQPNCTEAVITKCGEKFSVSVERELLAEVVGETKVCVQVHPHDFEEEWRFDDESSSSSSSSSSGHGDGKGYKKDFGDHKGGSDKDSSSL</sequence>
<dbReference type="Proteomes" id="UP000272481">
    <property type="component" value="Unassembled WGS sequence"/>
</dbReference>
<dbReference type="AlphaFoldDB" id="A0A1G7ATN0"/>
<reference evidence="2 5" key="2">
    <citation type="submission" date="2018-12" db="EMBL/GenBank/DDBJ databases">
        <title>Comparitive functional genomics of dry heat resistant strains isolated from the viking spacecraft.</title>
        <authorList>
            <person name="Seuylemezian A."/>
            <person name="Vaishampayan P."/>
        </authorList>
    </citation>
    <scope>NUCLEOTIDE SEQUENCE [LARGE SCALE GENOMIC DNA]</scope>
    <source>
        <strain evidence="2 5">M6-11</strain>
    </source>
</reference>
<organism evidence="3 4">
    <name type="scientific">Bhargavaea beijingensis</name>
    <dbReference type="NCBI Taxonomy" id="426756"/>
    <lineage>
        <taxon>Bacteria</taxon>
        <taxon>Bacillati</taxon>
        <taxon>Bacillota</taxon>
        <taxon>Bacilli</taxon>
        <taxon>Bacillales</taxon>
        <taxon>Caryophanaceae</taxon>
        <taxon>Bhargavaea</taxon>
    </lineage>
</organism>
<dbReference type="OrthoDB" id="2374983at2"/>
<keyword evidence="5" id="KW-1185">Reference proteome</keyword>
<proteinExistence type="predicted"/>
<dbReference type="Proteomes" id="UP000198823">
    <property type="component" value="Unassembled WGS sequence"/>
</dbReference>
<dbReference type="EMBL" id="FNAR01000004">
    <property type="protein sequence ID" value="SDE17907.1"/>
    <property type="molecule type" value="Genomic_DNA"/>
</dbReference>
<dbReference type="STRING" id="426756.SAMN04488126_104155"/>
<name>A0A1G7ATN0_9BACL</name>
<keyword evidence="3" id="KW-0167">Capsid protein</keyword>
<evidence type="ECO:0000313" key="5">
    <source>
        <dbReference type="Proteomes" id="UP000272481"/>
    </source>
</evidence>
<gene>
    <name evidence="2" type="primary">cotE</name>
    <name evidence="2" type="ORF">EJA12_14040</name>
    <name evidence="3" type="ORF">SAMN04488126_104155</name>
</gene>
<accession>A0A1G7ATN0</accession>
<protein>
    <submittedName>
        <fullName evidence="2">Outer spore coat protein CotE</fullName>
    </submittedName>
    <submittedName>
        <fullName evidence="3">Spore coat protein E</fullName>
    </submittedName>
</protein>
<feature type="region of interest" description="Disordered" evidence="1">
    <location>
        <begin position="156"/>
        <end position="198"/>
    </location>
</feature>
<reference evidence="3 4" key="1">
    <citation type="submission" date="2016-10" db="EMBL/GenBank/DDBJ databases">
        <authorList>
            <person name="de Groot N.N."/>
        </authorList>
    </citation>
    <scope>NUCLEOTIDE SEQUENCE [LARGE SCALE GENOMIC DNA]</scope>
    <source>
        <strain evidence="3 4">CGMCC 1.6762</strain>
    </source>
</reference>
<dbReference type="InterPro" id="IPR018901">
    <property type="entry name" value="Spore_coat_CotE"/>
</dbReference>
<evidence type="ECO:0000313" key="2">
    <source>
        <dbReference type="EMBL" id="RSK24400.1"/>
    </source>
</evidence>
<feature type="compositionally biased region" description="Low complexity" evidence="1">
    <location>
        <begin position="164"/>
        <end position="173"/>
    </location>
</feature>
<evidence type="ECO:0000313" key="3">
    <source>
        <dbReference type="EMBL" id="SDE17907.1"/>
    </source>
</evidence>
<dbReference type="EMBL" id="RWGW01000028">
    <property type="protein sequence ID" value="RSK24400.1"/>
    <property type="molecule type" value="Genomic_DNA"/>
</dbReference>
<evidence type="ECO:0000256" key="1">
    <source>
        <dbReference type="SAM" id="MobiDB-lite"/>
    </source>
</evidence>